<dbReference type="AlphaFoldDB" id="A0A418YFI3"/>
<evidence type="ECO:0000313" key="2">
    <source>
        <dbReference type="Proteomes" id="UP000283255"/>
    </source>
</evidence>
<dbReference type="CDD" id="cd02976">
    <property type="entry name" value="NrdH"/>
    <property type="match status" value="1"/>
</dbReference>
<dbReference type="InterPro" id="IPR008554">
    <property type="entry name" value="Glutaredoxin-like"/>
</dbReference>
<name>A0A418YFI3_9GAMM</name>
<reference evidence="1 2" key="2">
    <citation type="submission" date="2019-01" db="EMBL/GenBank/DDBJ databases">
        <title>Motilimonas pumilus sp. nov., isolated from the gut of sea cucumber (Apostichopus japonicus).</title>
        <authorList>
            <person name="Wang F.-Q."/>
            <person name="Ren L.-H."/>
            <person name="Lin Y.-W."/>
            <person name="Sun G.-H."/>
            <person name="Du Z.-J."/>
            <person name="Zhao J.-X."/>
            <person name="Liu X.-J."/>
            <person name="Liu L.-J."/>
        </authorList>
    </citation>
    <scope>NUCLEOTIDE SEQUENCE [LARGE SCALE GENOMIC DNA]</scope>
    <source>
        <strain evidence="1 2">PLHSC7-2</strain>
    </source>
</reference>
<dbReference type="RefSeq" id="WP_119910372.1">
    <property type="nucleotide sequence ID" value="NZ_QZCH01000009.1"/>
</dbReference>
<dbReference type="SUPFAM" id="SSF52833">
    <property type="entry name" value="Thioredoxin-like"/>
    <property type="match status" value="1"/>
</dbReference>
<keyword evidence="2" id="KW-1185">Reference proteome</keyword>
<dbReference type="Proteomes" id="UP000283255">
    <property type="component" value="Unassembled WGS sequence"/>
</dbReference>
<dbReference type="PROSITE" id="PS51354">
    <property type="entry name" value="GLUTAREDOXIN_2"/>
    <property type="match status" value="1"/>
</dbReference>
<accession>A0A418YFI3</accession>
<protein>
    <submittedName>
        <fullName evidence="1">Glutaredoxin family protein</fullName>
    </submittedName>
</protein>
<organism evidence="1 2">
    <name type="scientific">Motilimonas pumila</name>
    <dbReference type="NCBI Taxonomy" id="2303987"/>
    <lineage>
        <taxon>Bacteria</taxon>
        <taxon>Pseudomonadati</taxon>
        <taxon>Pseudomonadota</taxon>
        <taxon>Gammaproteobacteria</taxon>
        <taxon>Alteromonadales</taxon>
        <taxon>Alteromonadales genera incertae sedis</taxon>
        <taxon>Motilimonas</taxon>
    </lineage>
</organism>
<evidence type="ECO:0000313" key="1">
    <source>
        <dbReference type="EMBL" id="RJG48146.1"/>
    </source>
</evidence>
<sequence length="72" mass="7993">MPLILYSADGCHLCEQAKRLLAQIGVEYRVVDIALDDDLVARFGVRIPVIVKSNGEELGWPFSAESIAIFME</sequence>
<dbReference type="Pfam" id="PF05768">
    <property type="entry name" value="Glrx-like"/>
    <property type="match status" value="1"/>
</dbReference>
<gene>
    <name evidence="1" type="ORF">D1Z90_08745</name>
</gene>
<reference evidence="1 2" key="1">
    <citation type="submission" date="2018-09" db="EMBL/GenBank/DDBJ databases">
        <authorList>
            <person name="Wang F."/>
        </authorList>
    </citation>
    <scope>NUCLEOTIDE SEQUENCE [LARGE SCALE GENOMIC DNA]</scope>
    <source>
        <strain evidence="1 2">PLHSC7-2</strain>
    </source>
</reference>
<dbReference type="OrthoDB" id="8537427at2"/>
<dbReference type="EMBL" id="QZCH01000009">
    <property type="protein sequence ID" value="RJG48146.1"/>
    <property type="molecule type" value="Genomic_DNA"/>
</dbReference>
<dbReference type="Gene3D" id="3.40.30.10">
    <property type="entry name" value="Glutaredoxin"/>
    <property type="match status" value="1"/>
</dbReference>
<dbReference type="InterPro" id="IPR036249">
    <property type="entry name" value="Thioredoxin-like_sf"/>
</dbReference>
<comment type="caution">
    <text evidence="1">The sequence shown here is derived from an EMBL/GenBank/DDBJ whole genome shotgun (WGS) entry which is preliminary data.</text>
</comment>
<proteinExistence type="predicted"/>